<reference evidence="10 11" key="1">
    <citation type="submission" date="2016-08" db="EMBL/GenBank/DDBJ databases">
        <title>Genome sequence of Clavibacter michiganensis spp strain CFBP8017.</title>
        <authorList>
            <person name="Thapa S.P."/>
            <person name="Coaker G."/>
            <person name="Jacques M.-A."/>
        </authorList>
    </citation>
    <scope>NUCLEOTIDE SEQUENCE [LARGE SCALE GENOMIC DNA]</scope>
    <source>
        <strain evidence="10">CFBP8017</strain>
    </source>
</reference>
<dbReference type="InterPro" id="IPR000895">
    <property type="entry name" value="Transthyretin/HIU_hydrolase"/>
</dbReference>
<dbReference type="Gene3D" id="2.60.40.180">
    <property type="entry name" value="Transthyretin/hydroxyisourate hydrolase domain"/>
    <property type="match status" value="1"/>
</dbReference>
<accession>A0A251YHZ9</accession>
<evidence type="ECO:0000259" key="9">
    <source>
        <dbReference type="SMART" id="SM00095"/>
    </source>
</evidence>
<dbReference type="InterPro" id="IPR023416">
    <property type="entry name" value="Transthyretin/HIU_hydrolase_d"/>
</dbReference>
<comment type="subunit">
    <text evidence="4 8">Homotetramer.</text>
</comment>
<evidence type="ECO:0000313" key="11">
    <source>
        <dbReference type="Proteomes" id="UP000195011"/>
    </source>
</evidence>
<comment type="function">
    <text evidence="2">Catalyzes the hydrolysis of 5-hydroxyisourate (HIU) to 2-oxo-4-hydroxy-4-carboxy-5-ureidoimidazoline (OHCU).</text>
</comment>
<dbReference type="AlphaFoldDB" id="A0A251YHZ9"/>
<sequence>MTAAIHTTLSTHVLDTSRGEPARGLRVDLARADTGDRIGSASTDGDGRVAAFTEALSPGVYTLTFDTGAYFASTATAHFFPHITVAFTIPDGAASHYHVPLLLSPFAYSTYRGS</sequence>
<evidence type="ECO:0000256" key="4">
    <source>
        <dbReference type="ARBA" id="ARBA00011881"/>
    </source>
</evidence>
<dbReference type="NCBIfam" id="TIGR02962">
    <property type="entry name" value="hdxy_isourate"/>
    <property type="match status" value="1"/>
</dbReference>
<comment type="similarity">
    <text evidence="3 8">Belongs to the transthyretin family. 5-hydroxyisourate hydrolase subfamily.</text>
</comment>
<protein>
    <recommendedName>
        <fullName evidence="8">5-hydroxyisourate hydrolase</fullName>
        <shortName evidence="8">HIU hydrolase</shortName>
        <shortName evidence="8">HIUHase</shortName>
        <ecNumber evidence="8">3.5.2.17</ecNumber>
    </recommendedName>
</protein>
<comment type="caution">
    <text evidence="10">The sequence shown here is derived from an EMBL/GenBank/DDBJ whole genome shotgun (WGS) entry which is preliminary data.</text>
</comment>
<evidence type="ECO:0000256" key="2">
    <source>
        <dbReference type="ARBA" id="ARBA00002704"/>
    </source>
</evidence>
<dbReference type="Proteomes" id="UP000195011">
    <property type="component" value="Unassembled WGS sequence"/>
</dbReference>
<dbReference type="InterPro" id="IPR023418">
    <property type="entry name" value="Thyroxine_BS"/>
</dbReference>
<evidence type="ECO:0000313" key="10">
    <source>
        <dbReference type="EMBL" id="OUE23856.1"/>
    </source>
</evidence>
<feature type="binding site" evidence="7">
    <location>
        <position position="12"/>
    </location>
    <ligand>
        <name>substrate</name>
    </ligand>
</feature>
<name>A0A251YHZ9_9MICO</name>
<evidence type="ECO:0000256" key="1">
    <source>
        <dbReference type="ARBA" id="ARBA00001043"/>
    </source>
</evidence>
<dbReference type="InterPro" id="IPR014306">
    <property type="entry name" value="Hydroxyisourate_hydrolase"/>
</dbReference>
<dbReference type="SUPFAM" id="SSF49472">
    <property type="entry name" value="Transthyretin (synonym: prealbumin)"/>
    <property type="match status" value="1"/>
</dbReference>
<feature type="binding site" evidence="7">
    <location>
        <position position="48"/>
    </location>
    <ligand>
        <name>substrate</name>
    </ligand>
</feature>
<evidence type="ECO:0000256" key="7">
    <source>
        <dbReference type="PIRSR" id="PIRSR600895-51"/>
    </source>
</evidence>
<dbReference type="PROSITE" id="PS00768">
    <property type="entry name" value="TRANSTHYRETIN_1"/>
    <property type="match status" value="1"/>
</dbReference>
<dbReference type="PANTHER" id="PTHR10395:SF7">
    <property type="entry name" value="5-HYDROXYISOURATE HYDROLASE"/>
    <property type="match status" value="1"/>
</dbReference>
<dbReference type="PANTHER" id="PTHR10395">
    <property type="entry name" value="URICASE AND TRANSTHYRETIN-RELATED"/>
    <property type="match status" value="1"/>
</dbReference>
<feature type="domain" description="Transthyretin/hydroxyisourate hydrolase" evidence="9">
    <location>
        <begin position="4"/>
        <end position="113"/>
    </location>
</feature>
<evidence type="ECO:0000256" key="5">
    <source>
        <dbReference type="ARBA" id="ARBA00022631"/>
    </source>
</evidence>
<dbReference type="SMART" id="SM00095">
    <property type="entry name" value="TR_THY"/>
    <property type="match status" value="1"/>
</dbReference>
<dbReference type="GO" id="GO:0033971">
    <property type="term" value="F:hydroxyisourate hydrolase activity"/>
    <property type="evidence" value="ECO:0007669"/>
    <property type="project" value="UniProtKB-EC"/>
</dbReference>
<evidence type="ECO:0000256" key="3">
    <source>
        <dbReference type="ARBA" id="ARBA00009850"/>
    </source>
</evidence>
<organism evidence="10 11">
    <name type="scientific">Clavibacter michiganensis</name>
    <dbReference type="NCBI Taxonomy" id="28447"/>
    <lineage>
        <taxon>Bacteria</taxon>
        <taxon>Bacillati</taxon>
        <taxon>Actinomycetota</taxon>
        <taxon>Actinomycetes</taxon>
        <taxon>Micrococcales</taxon>
        <taxon>Microbacteriaceae</taxon>
        <taxon>Clavibacter</taxon>
    </lineage>
</organism>
<evidence type="ECO:0000256" key="6">
    <source>
        <dbReference type="ARBA" id="ARBA00022801"/>
    </source>
</evidence>
<dbReference type="InterPro" id="IPR036817">
    <property type="entry name" value="Transthyretin/HIU_hydrolase_sf"/>
</dbReference>
<dbReference type="EC" id="3.5.2.17" evidence="8"/>
<keyword evidence="6 8" id="KW-0378">Hydrolase</keyword>
<feature type="binding site" evidence="7">
    <location>
        <position position="111"/>
    </location>
    <ligand>
        <name>substrate</name>
    </ligand>
</feature>
<dbReference type="Pfam" id="PF00576">
    <property type="entry name" value="Transthyretin"/>
    <property type="match status" value="1"/>
</dbReference>
<dbReference type="CDD" id="cd05822">
    <property type="entry name" value="TLP_HIUase"/>
    <property type="match status" value="1"/>
</dbReference>
<evidence type="ECO:0000256" key="8">
    <source>
        <dbReference type="RuleBase" id="RU361270"/>
    </source>
</evidence>
<dbReference type="RefSeq" id="WP_086517313.1">
    <property type="nucleotide sequence ID" value="NZ_MDJY01000036.1"/>
</dbReference>
<comment type="catalytic activity">
    <reaction evidence="1 8">
        <text>5-hydroxyisourate + H2O = 5-hydroxy-2-oxo-4-ureido-2,5-dihydro-1H-imidazole-5-carboxylate + H(+)</text>
        <dbReference type="Rhea" id="RHEA:23736"/>
        <dbReference type="ChEBI" id="CHEBI:15377"/>
        <dbReference type="ChEBI" id="CHEBI:15378"/>
        <dbReference type="ChEBI" id="CHEBI:18072"/>
        <dbReference type="ChEBI" id="CHEBI:58639"/>
        <dbReference type="EC" id="3.5.2.17"/>
    </reaction>
</comment>
<gene>
    <name evidence="10" type="primary">hiuH</name>
    <name evidence="10" type="ORF">BFL36_07350</name>
</gene>
<dbReference type="GO" id="GO:0006144">
    <property type="term" value="P:purine nucleobase metabolic process"/>
    <property type="evidence" value="ECO:0007669"/>
    <property type="project" value="UniProtKB-KW"/>
</dbReference>
<proteinExistence type="inferred from homology"/>
<keyword evidence="5 8" id="KW-0659">Purine metabolism</keyword>
<dbReference type="PRINTS" id="PR00189">
    <property type="entry name" value="TRNSTHYRETIN"/>
</dbReference>
<dbReference type="EMBL" id="MDJY01000036">
    <property type="protein sequence ID" value="OUE23856.1"/>
    <property type="molecule type" value="Genomic_DNA"/>
</dbReference>